<evidence type="ECO:0008006" key="4">
    <source>
        <dbReference type="Google" id="ProtNLM"/>
    </source>
</evidence>
<dbReference type="RefSeq" id="WP_195918210.1">
    <property type="nucleotide sequence ID" value="NZ_JADOZZ010000016.1"/>
</dbReference>
<sequence>MVKMFISGSISSKEIPQEVIKSVDDSRKRNYTILIGDAKGIDKNIQDMLKADNYKNVEVYHVGPSPRNLSDREWIDRRIPVDIENKKFFKNGKYTREAQMIKDKAMSNDADFGLVIWKDTSKNRFGNISVSKGSLNNIYNLLVQNKYVGLFYIPKPEKGIMRFKNIAEFEEQVIEKLVQKETKDYYYKMKKNANKSNNKSNNKYSEHGNNEQLSLFG</sequence>
<organism evidence="2 3">
    <name type="scientific">Streptococcus salivarius</name>
    <dbReference type="NCBI Taxonomy" id="1304"/>
    <lineage>
        <taxon>Bacteria</taxon>
        <taxon>Bacillati</taxon>
        <taxon>Bacillota</taxon>
        <taxon>Bacilli</taxon>
        <taxon>Lactobacillales</taxon>
        <taxon>Streptococcaceae</taxon>
        <taxon>Streptococcus</taxon>
    </lineage>
</organism>
<reference evidence="2" key="1">
    <citation type="submission" date="2023-01" db="EMBL/GenBank/DDBJ databases">
        <title>Human gut microbiome strain richness.</title>
        <authorList>
            <person name="Chen-Liaw A."/>
        </authorList>
    </citation>
    <scope>NUCLEOTIDE SEQUENCE</scope>
    <source>
        <strain evidence="2">1001095st1_G4_1001095IJ_161003</strain>
    </source>
</reference>
<feature type="compositionally biased region" description="Low complexity" evidence="1">
    <location>
        <begin position="194"/>
        <end position="203"/>
    </location>
</feature>
<comment type="caution">
    <text evidence="2">The sequence shown here is derived from an EMBL/GenBank/DDBJ whole genome shotgun (WGS) entry which is preliminary data.</text>
</comment>
<evidence type="ECO:0000256" key="1">
    <source>
        <dbReference type="SAM" id="MobiDB-lite"/>
    </source>
</evidence>
<protein>
    <recommendedName>
        <fullName evidence="4">DUF2493 domain-containing protein</fullName>
    </recommendedName>
</protein>
<evidence type="ECO:0000313" key="2">
    <source>
        <dbReference type="EMBL" id="MDB8614675.1"/>
    </source>
</evidence>
<feature type="region of interest" description="Disordered" evidence="1">
    <location>
        <begin position="192"/>
        <end position="217"/>
    </location>
</feature>
<proteinExistence type="predicted"/>
<dbReference type="Proteomes" id="UP001210204">
    <property type="component" value="Unassembled WGS sequence"/>
</dbReference>
<gene>
    <name evidence="2" type="ORF">PNU26_09815</name>
</gene>
<accession>A0AAW6D8A7</accession>
<evidence type="ECO:0000313" key="3">
    <source>
        <dbReference type="Proteomes" id="UP001210204"/>
    </source>
</evidence>
<dbReference type="AlphaFoldDB" id="A0AAW6D8A7"/>
<name>A0AAW6D8A7_STRSL</name>
<dbReference type="EMBL" id="JAQMJT010000015">
    <property type="protein sequence ID" value="MDB8614675.1"/>
    <property type="molecule type" value="Genomic_DNA"/>
</dbReference>